<feature type="compositionally biased region" description="Low complexity" evidence="2">
    <location>
        <begin position="276"/>
        <end position="285"/>
    </location>
</feature>
<comment type="function">
    <text evidence="1">Involved in the transposition of the insertion sequence.</text>
</comment>
<dbReference type="EMBL" id="CTEF01000002">
    <property type="protein sequence ID" value="CQD16557.1"/>
    <property type="molecule type" value="Genomic_DNA"/>
</dbReference>
<organism evidence="5 6">
    <name type="scientific">Mycolicibacterium conceptionense</name>
    <dbReference type="NCBI Taxonomy" id="451644"/>
    <lineage>
        <taxon>Bacteria</taxon>
        <taxon>Bacillati</taxon>
        <taxon>Actinomycetota</taxon>
        <taxon>Actinomycetes</taxon>
        <taxon>Mycobacteriales</taxon>
        <taxon>Mycobacteriaceae</taxon>
        <taxon>Mycolicibacterium</taxon>
    </lineage>
</organism>
<dbReference type="PANTHER" id="PTHR46889:SF4">
    <property type="entry name" value="TRANSPOSASE INSO FOR INSERTION SEQUENCE ELEMENT IS911B-RELATED"/>
    <property type="match status" value="1"/>
</dbReference>
<dbReference type="PANTHER" id="PTHR46889">
    <property type="entry name" value="TRANSPOSASE INSF FOR INSERTION SEQUENCE IS3B-RELATED"/>
    <property type="match status" value="1"/>
</dbReference>
<protein>
    <submittedName>
        <fullName evidence="5">Integrase core domain-containing protein</fullName>
    </submittedName>
</protein>
<dbReference type="Pfam" id="PF13276">
    <property type="entry name" value="HTH_21"/>
    <property type="match status" value="1"/>
</dbReference>
<evidence type="ECO:0000313" key="5">
    <source>
        <dbReference type="EMBL" id="CQD16557.1"/>
    </source>
</evidence>
<dbReference type="InterPro" id="IPR025948">
    <property type="entry name" value="HTH-like_dom"/>
</dbReference>
<sequence>MIAYIDAHRDQFGVERICRVLRAAIPGFLTSRGYRDAKARPPSNRALRDDLLIAELTTVHRENSSVYGVKKMHHAMSRRGWRIGREQTRRLMHRAGLRGVRRGKPVFTTIADPGAARPADLVNRQFAAVAPNWLWVADITYVRTWQEFCYTAFVTDACTKRIVGWAVHRLQLRRRRPMASPRSDRNHFHGPLLPRVAVAPVGRPSHSLPLRAHGAAVDENSDRAKHRTVRLAHQPTHGPATTIQRLPQRRSPIRFAPPLGGLHPRHRFPVSGPTDSRPAGSASAIRRARSPPRRVHFRLQQPAASARLASACEAQ</sequence>
<evidence type="ECO:0000259" key="4">
    <source>
        <dbReference type="Pfam" id="PF13276"/>
    </source>
</evidence>
<evidence type="ECO:0000256" key="1">
    <source>
        <dbReference type="ARBA" id="ARBA00002286"/>
    </source>
</evidence>
<evidence type="ECO:0000259" key="3">
    <source>
        <dbReference type="Pfam" id="PF00665"/>
    </source>
</evidence>
<dbReference type="GO" id="GO:0003676">
    <property type="term" value="F:nucleic acid binding"/>
    <property type="evidence" value="ECO:0007669"/>
    <property type="project" value="InterPro"/>
</dbReference>
<dbReference type="GO" id="GO:0015074">
    <property type="term" value="P:DNA integration"/>
    <property type="evidence" value="ECO:0007669"/>
    <property type="project" value="InterPro"/>
</dbReference>
<dbReference type="Pfam" id="PF00665">
    <property type="entry name" value="rve"/>
    <property type="match status" value="1"/>
</dbReference>
<feature type="region of interest" description="Disordered" evidence="2">
    <location>
        <begin position="235"/>
        <end position="293"/>
    </location>
</feature>
<evidence type="ECO:0000256" key="2">
    <source>
        <dbReference type="SAM" id="MobiDB-lite"/>
    </source>
</evidence>
<name>A0A0U1DJD2_9MYCO</name>
<evidence type="ECO:0000313" key="6">
    <source>
        <dbReference type="Proteomes" id="UP000182227"/>
    </source>
</evidence>
<feature type="domain" description="Integrase catalytic" evidence="3">
    <location>
        <begin position="130"/>
        <end position="169"/>
    </location>
</feature>
<dbReference type="InterPro" id="IPR012337">
    <property type="entry name" value="RNaseH-like_sf"/>
</dbReference>
<dbReference type="InterPro" id="IPR036397">
    <property type="entry name" value="RNaseH_sf"/>
</dbReference>
<feature type="domain" description="HTH-like" evidence="4">
    <location>
        <begin position="49"/>
        <end position="104"/>
    </location>
</feature>
<dbReference type="SUPFAM" id="SSF53098">
    <property type="entry name" value="Ribonuclease H-like"/>
    <property type="match status" value="1"/>
</dbReference>
<dbReference type="Gene3D" id="3.30.420.10">
    <property type="entry name" value="Ribonuclease H-like superfamily/Ribonuclease H"/>
    <property type="match status" value="1"/>
</dbReference>
<proteinExistence type="predicted"/>
<dbReference type="AlphaFoldDB" id="A0A0U1DJD2"/>
<reference evidence="5 6" key="1">
    <citation type="submission" date="2015-03" db="EMBL/GenBank/DDBJ databases">
        <authorList>
            <person name="Murphy D."/>
        </authorList>
    </citation>
    <scope>NUCLEOTIDE SEQUENCE [LARGE SCALE GENOMIC DNA]</scope>
    <source>
        <strain evidence="5 6">D16</strain>
    </source>
</reference>
<accession>A0A0U1DJD2</accession>
<dbReference type="InterPro" id="IPR001584">
    <property type="entry name" value="Integrase_cat-core"/>
</dbReference>
<gene>
    <name evidence="5" type="ORF">BN970_03529</name>
</gene>
<dbReference type="Proteomes" id="UP000182227">
    <property type="component" value="Unassembled WGS sequence"/>
</dbReference>
<dbReference type="InterPro" id="IPR050900">
    <property type="entry name" value="Transposase_IS3/IS150/IS904"/>
</dbReference>